<comment type="catalytic activity">
    <reaction evidence="10">
        <text>glycerol + ATP = sn-glycerol 3-phosphate + ADP + H(+)</text>
        <dbReference type="Rhea" id="RHEA:21644"/>
        <dbReference type="ChEBI" id="CHEBI:15378"/>
        <dbReference type="ChEBI" id="CHEBI:17754"/>
        <dbReference type="ChEBI" id="CHEBI:30616"/>
        <dbReference type="ChEBI" id="CHEBI:57597"/>
        <dbReference type="ChEBI" id="CHEBI:456216"/>
        <dbReference type="EC" id="2.7.1.30"/>
    </reaction>
</comment>
<evidence type="ECO:0000256" key="9">
    <source>
        <dbReference type="ARBA" id="ARBA00043149"/>
    </source>
</evidence>
<feature type="domain" description="Carbohydrate kinase FGGY N-terminal" evidence="13">
    <location>
        <begin position="3"/>
        <end position="249"/>
    </location>
</feature>
<dbReference type="SUPFAM" id="SSF53067">
    <property type="entry name" value="Actin-like ATPase domain"/>
    <property type="match status" value="2"/>
</dbReference>
<dbReference type="FunFam" id="3.30.420.40:FF:000008">
    <property type="entry name" value="Glycerol kinase"/>
    <property type="match status" value="1"/>
</dbReference>
<dbReference type="InterPro" id="IPR018485">
    <property type="entry name" value="FGGY_C"/>
</dbReference>
<reference evidence="15" key="2">
    <citation type="journal article" date="2021" name="PeerJ">
        <title>Extensive microbial diversity within the chicken gut microbiome revealed by metagenomics and culture.</title>
        <authorList>
            <person name="Gilroy R."/>
            <person name="Ravi A."/>
            <person name="Getino M."/>
            <person name="Pursley I."/>
            <person name="Horton D.L."/>
            <person name="Alikhan N.F."/>
            <person name="Baker D."/>
            <person name="Gharbi K."/>
            <person name="Hall N."/>
            <person name="Watson M."/>
            <person name="Adriaenssens E.M."/>
            <person name="Foster-Nyarko E."/>
            <person name="Jarju S."/>
            <person name="Secka A."/>
            <person name="Antonio M."/>
            <person name="Oren A."/>
            <person name="Chaudhuri R.R."/>
            <person name="La Ragione R."/>
            <person name="Hildebrand F."/>
            <person name="Pallen M.J."/>
        </authorList>
    </citation>
    <scope>NUCLEOTIDE SEQUENCE</scope>
    <source>
        <strain evidence="15">ChiW17-6978</strain>
    </source>
</reference>
<reference evidence="15" key="1">
    <citation type="submission" date="2020-10" db="EMBL/GenBank/DDBJ databases">
        <authorList>
            <person name="Gilroy R."/>
        </authorList>
    </citation>
    <scope>NUCLEOTIDE SEQUENCE</scope>
    <source>
        <strain evidence="15">ChiW17-6978</strain>
    </source>
</reference>
<evidence type="ECO:0000256" key="4">
    <source>
        <dbReference type="ARBA" id="ARBA00022679"/>
    </source>
</evidence>
<keyword evidence="6 12" id="KW-0418">Kinase</keyword>
<evidence type="ECO:0000256" key="5">
    <source>
        <dbReference type="ARBA" id="ARBA00022741"/>
    </source>
</evidence>
<dbReference type="GO" id="GO:0006072">
    <property type="term" value="P:glycerol-3-phosphate metabolic process"/>
    <property type="evidence" value="ECO:0007669"/>
    <property type="project" value="InterPro"/>
</dbReference>
<evidence type="ECO:0000256" key="2">
    <source>
        <dbReference type="ARBA" id="ARBA00009156"/>
    </source>
</evidence>
<feature type="domain" description="Carbohydrate kinase FGGY C-terminal" evidence="14">
    <location>
        <begin position="259"/>
        <end position="447"/>
    </location>
</feature>
<dbReference type="NCBIfam" id="TIGR01311">
    <property type="entry name" value="glycerol_kin"/>
    <property type="match status" value="1"/>
</dbReference>
<dbReference type="PIRSF" id="PIRSF000538">
    <property type="entry name" value="GlpK"/>
    <property type="match status" value="1"/>
</dbReference>
<dbReference type="Pfam" id="PF02782">
    <property type="entry name" value="FGGY_C"/>
    <property type="match status" value="1"/>
</dbReference>
<gene>
    <name evidence="15" type="primary">glpK</name>
    <name evidence="15" type="ORF">IAD46_03365</name>
</gene>
<dbReference type="GO" id="GO:0005524">
    <property type="term" value="F:ATP binding"/>
    <property type="evidence" value="ECO:0007669"/>
    <property type="project" value="UniProtKB-KW"/>
</dbReference>
<dbReference type="CDD" id="cd07769">
    <property type="entry name" value="ASKHA_NBD_FGGY_GK"/>
    <property type="match status" value="1"/>
</dbReference>
<dbReference type="EMBL" id="DVLF01000105">
    <property type="protein sequence ID" value="HIT50046.1"/>
    <property type="molecule type" value="Genomic_DNA"/>
</dbReference>
<dbReference type="Proteomes" id="UP000886758">
    <property type="component" value="Unassembled WGS sequence"/>
</dbReference>
<dbReference type="NCBIfam" id="NF000756">
    <property type="entry name" value="PRK00047.1"/>
    <property type="match status" value="1"/>
</dbReference>
<dbReference type="Gene3D" id="3.30.420.40">
    <property type="match status" value="2"/>
</dbReference>
<evidence type="ECO:0000256" key="3">
    <source>
        <dbReference type="ARBA" id="ARBA00012099"/>
    </source>
</evidence>
<comment type="function">
    <text evidence="11">Key enzyme in the regulation of glycerol uptake and metabolism. Catalyzes the phosphorylation of glycerol to yield sn-glycerol 3-phosphate.</text>
</comment>
<dbReference type="AlphaFoldDB" id="A0A9D1GSB3"/>
<dbReference type="Pfam" id="PF00370">
    <property type="entry name" value="FGGY_N"/>
    <property type="match status" value="1"/>
</dbReference>
<dbReference type="EC" id="2.7.1.30" evidence="3"/>
<dbReference type="GO" id="GO:0019563">
    <property type="term" value="P:glycerol catabolic process"/>
    <property type="evidence" value="ECO:0007669"/>
    <property type="project" value="TreeGrafter"/>
</dbReference>
<keyword evidence="4 12" id="KW-0808">Transferase</keyword>
<evidence type="ECO:0000313" key="15">
    <source>
        <dbReference type="EMBL" id="HIT50046.1"/>
    </source>
</evidence>
<proteinExistence type="inferred from homology"/>
<evidence type="ECO:0000256" key="1">
    <source>
        <dbReference type="ARBA" id="ARBA00005190"/>
    </source>
</evidence>
<evidence type="ECO:0000256" key="11">
    <source>
        <dbReference type="ARBA" id="ARBA00054633"/>
    </source>
</evidence>
<dbReference type="InterPro" id="IPR043129">
    <property type="entry name" value="ATPase_NBD"/>
</dbReference>
<comment type="similarity">
    <text evidence="2 12">Belongs to the FGGY kinase family.</text>
</comment>
<dbReference type="GO" id="GO:0005829">
    <property type="term" value="C:cytosol"/>
    <property type="evidence" value="ECO:0007669"/>
    <property type="project" value="TreeGrafter"/>
</dbReference>
<dbReference type="GO" id="GO:0004370">
    <property type="term" value="F:glycerol kinase activity"/>
    <property type="evidence" value="ECO:0007669"/>
    <property type="project" value="UniProtKB-EC"/>
</dbReference>
<evidence type="ECO:0000256" key="8">
    <source>
        <dbReference type="ARBA" id="ARBA00022840"/>
    </source>
</evidence>
<organism evidence="15 16">
    <name type="scientific">Candidatus Pelethenecus faecipullorum</name>
    <dbReference type="NCBI Taxonomy" id="2840900"/>
    <lineage>
        <taxon>Bacteria</taxon>
        <taxon>Bacillati</taxon>
        <taxon>Mycoplasmatota</taxon>
        <taxon>Mollicutes</taxon>
        <taxon>Candidatus Pelethenecus</taxon>
    </lineage>
</organism>
<name>A0A9D1GSB3_9MOLU</name>
<evidence type="ECO:0000313" key="16">
    <source>
        <dbReference type="Proteomes" id="UP000886758"/>
    </source>
</evidence>
<evidence type="ECO:0000256" key="12">
    <source>
        <dbReference type="RuleBase" id="RU003733"/>
    </source>
</evidence>
<dbReference type="PANTHER" id="PTHR10196">
    <property type="entry name" value="SUGAR KINASE"/>
    <property type="match status" value="1"/>
</dbReference>
<evidence type="ECO:0000259" key="14">
    <source>
        <dbReference type="Pfam" id="PF02782"/>
    </source>
</evidence>
<evidence type="ECO:0000256" key="10">
    <source>
        <dbReference type="ARBA" id="ARBA00052101"/>
    </source>
</evidence>
<evidence type="ECO:0000259" key="13">
    <source>
        <dbReference type="Pfam" id="PF00370"/>
    </source>
</evidence>
<keyword evidence="5" id="KW-0547">Nucleotide-binding</keyword>
<dbReference type="FunFam" id="3.30.420.40:FF:000007">
    <property type="entry name" value="Glycerol kinase"/>
    <property type="match status" value="1"/>
</dbReference>
<keyword evidence="7" id="KW-0319">Glycerol metabolism</keyword>
<accession>A0A9D1GSB3</accession>
<sequence length="493" mass="54846">MKYLLVLDQGTTSTRAIIFNSHAQIIAKAQEEFPQLYPKPGYVEQDPIDILSSVRSVIQTVLTRARLKFSQVAAMGITNQRESVVAWSKKTGEPFYNVIGWQCRRTAKRCDELKKLGLEKTIRKKTGLRLDSYFSASKIEWLFKNVDAVQKAYEEQDLLIGTIDTYLLWQLSGGKIYKTDYTNASRTMLFDIHTLQWDPNLCALFHIPMDILPEVCPSGSFFGNTCKEILGFEIPIMASAGDQQSALFGQSCFDEGDLKVTYGTGCFLLMNAKHQPIESNNGLITTLTCATDQTPEFALEGSVFVGGALIQWLRDEMQLISSSAETEAIAKTVSDTNGVYIVPAFVGMGAPYWNFSAEGIITGLSRGCHRAHLIRAALEAIAYQVEDVIAAMEKDVGLKLSHIKVDGGASVNSFLLQFQADISDAVICRLENTEVTALGACYLAGLTMGIWKNLDEIKSLNRPNVEFYPLMESSYRKECLDGWEKAVRKSFTR</sequence>
<dbReference type="PROSITE" id="PS00933">
    <property type="entry name" value="FGGY_KINASES_1"/>
    <property type="match status" value="1"/>
</dbReference>
<dbReference type="InterPro" id="IPR018484">
    <property type="entry name" value="FGGY_N"/>
</dbReference>
<evidence type="ECO:0000256" key="7">
    <source>
        <dbReference type="ARBA" id="ARBA00022798"/>
    </source>
</evidence>
<dbReference type="PROSITE" id="PS00445">
    <property type="entry name" value="FGGY_KINASES_2"/>
    <property type="match status" value="1"/>
</dbReference>
<dbReference type="PANTHER" id="PTHR10196:SF69">
    <property type="entry name" value="GLYCEROL KINASE"/>
    <property type="match status" value="1"/>
</dbReference>
<protein>
    <recommendedName>
        <fullName evidence="3">glycerol kinase</fullName>
        <ecNumber evidence="3">2.7.1.30</ecNumber>
    </recommendedName>
    <alternativeName>
        <fullName evidence="9">ATP:glycerol 3-phosphotransferase</fullName>
    </alternativeName>
</protein>
<keyword evidence="8" id="KW-0067">ATP-binding</keyword>
<dbReference type="InterPro" id="IPR018483">
    <property type="entry name" value="Carb_kinase_FGGY_CS"/>
</dbReference>
<dbReference type="InterPro" id="IPR000577">
    <property type="entry name" value="Carb_kinase_FGGY"/>
</dbReference>
<comment type="pathway">
    <text evidence="1">Polyol metabolism; glycerol degradation via glycerol kinase pathway; sn-glycerol 3-phosphate from glycerol: step 1/1.</text>
</comment>
<evidence type="ECO:0000256" key="6">
    <source>
        <dbReference type="ARBA" id="ARBA00022777"/>
    </source>
</evidence>
<dbReference type="InterPro" id="IPR005999">
    <property type="entry name" value="Glycerol_kin"/>
</dbReference>
<comment type="caution">
    <text evidence="15">The sequence shown here is derived from an EMBL/GenBank/DDBJ whole genome shotgun (WGS) entry which is preliminary data.</text>
</comment>